<proteinExistence type="predicted"/>
<evidence type="ECO:0000313" key="4">
    <source>
        <dbReference type="Proteomes" id="UP000006851"/>
    </source>
</evidence>
<organism evidence="3 4">
    <name type="scientific">Coriobacterium glomerans (strain ATCC 49209 / DSM 20642 / JCM 10262 / PW2)</name>
    <dbReference type="NCBI Taxonomy" id="700015"/>
    <lineage>
        <taxon>Bacteria</taxon>
        <taxon>Bacillati</taxon>
        <taxon>Actinomycetota</taxon>
        <taxon>Coriobacteriia</taxon>
        <taxon>Coriobacteriales</taxon>
        <taxon>Coriobacteriaceae</taxon>
        <taxon>Coriobacterium</taxon>
    </lineage>
</organism>
<sequence length="82" mass="9353">MMPPCSFTLFYFQDVLEYASGYTLSAMLHSDERTVSMSEKKTYKFVCQVCGYEVEVDTPELPEDFVCPVCGVGPDQFDRVDE</sequence>
<gene>
    <name evidence="3" type="ordered locus">Corgl_0649</name>
</gene>
<dbReference type="GO" id="GO:0005506">
    <property type="term" value="F:iron ion binding"/>
    <property type="evidence" value="ECO:0007669"/>
    <property type="project" value="InterPro"/>
</dbReference>
<dbReference type="Proteomes" id="UP000006851">
    <property type="component" value="Chromosome"/>
</dbReference>
<comment type="cofactor">
    <cofactor evidence="1">
        <name>Fe(3+)</name>
        <dbReference type="ChEBI" id="CHEBI:29034"/>
    </cofactor>
</comment>
<dbReference type="SUPFAM" id="SSF57802">
    <property type="entry name" value="Rubredoxin-like"/>
    <property type="match status" value="1"/>
</dbReference>
<dbReference type="InterPro" id="IPR024934">
    <property type="entry name" value="Rubredoxin-like_dom"/>
</dbReference>
<dbReference type="STRING" id="700015.Corgl_0649"/>
<dbReference type="HOGENOM" id="CLU_2552500_0_0_11"/>
<reference evidence="4" key="1">
    <citation type="journal article" date="2013" name="Stand. Genomic Sci.">
        <title>Complete genome sequence of Coriobacterium glomerans type strain (PW2(T)) from the midgut of Pyrrhocoris apterus L. (red soldier bug).</title>
        <authorList>
            <person name="Stackebrandt E."/>
            <person name="Zeytun A."/>
            <person name="Lapidus A."/>
            <person name="Nolan M."/>
            <person name="Lucas S."/>
            <person name="Hammon N."/>
            <person name="Deshpande S."/>
            <person name="Cheng J.F."/>
            <person name="Tapia R."/>
            <person name="Goodwin L.A."/>
            <person name="Pitluck S."/>
            <person name="Liolios K."/>
            <person name="Pagani I."/>
            <person name="Ivanova N."/>
            <person name="Mavromatis K."/>
            <person name="Mikhailova N."/>
            <person name="Huntemann M."/>
            <person name="Pati A."/>
            <person name="Chen A."/>
            <person name="Palaniappan K."/>
            <person name="Chang Y.J."/>
            <person name="Land M."/>
            <person name="Hauser L."/>
            <person name="Rohde M."/>
            <person name="Pukall R."/>
            <person name="Goker M."/>
            <person name="Detter J.C."/>
            <person name="Woyke T."/>
            <person name="Bristow J."/>
            <person name="Eisen J.A."/>
            <person name="Markowitz V."/>
            <person name="Hugenholtz P."/>
            <person name="Kyrpides N.C."/>
            <person name="Klenk H.P."/>
        </authorList>
    </citation>
    <scope>NUCLEOTIDE SEQUENCE</scope>
    <source>
        <strain evidence="4">ATCC 49209 / DSM 20642 / JCM 10262 / PW2</strain>
    </source>
</reference>
<dbReference type="EMBL" id="CP002628">
    <property type="protein sequence ID" value="AEB06763.1"/>
    <property type="molecule type" value="Genomic_DNA"/>
</dbReference>
<protein>
    <submittedName>
        <fullName evidence="3">Rubredoxin-type Fe(Cys)4 protein</fullName>
    </submittedName>
</protein>
<evidence type="ECO:0000313" key="3">
    <source>
        <dbReference type="EMBL" id="AEB06763.1"/>
    </source>
</evidence>
<evidence type="ECO:0000259" key="2">
    <source>
        <dbReference type="PROSITE" id="PS50903"/>
    </source>
</evidence>
<dbReference type="Pfam" id="PF21349">
    <property type="entry name" value="RUBY_RBDX"/>
    <property type="match status" value="1"/>
</dbReference>
<dbReference type="KEGG" id="cgo:Corgl_0649"/>
<keyword evidence="4" id="KW-1185">Reference proteome</keyword>
<name>F2N7E7_CORGP</name>
<dbReference type="PROSITE" id="PS50903">
    <property type="entry name" value="RUBREDOXIN_LIKE"/>
    <property type="match status" value="1"/>
</dbReference>
<evidence type="ECO:0000256" key="1">
    <source>
        <dbReference type="ARBA" id="ARBA00001965"/>
    </source>
</evidence>
<dbReference type="eggNOG" id="COG1773">
    <property type="taxonomic scope" value="Bacteria"/>
</dbReference>
<dbReference type="Gene3D" id="2.20.28.10">
    <property type="match status" value="1"/>
</dbReference>
<feature type="domain" description="Rubredoxin-like" evidence="2">
    <location>
        <begin position="42"/>
        <end position="80"/>
    </location>
</feature>
<dbReference type="AlphaFoldDB" id="F2N7E7"/>
<accession>F2N7E7</accession>
<dbReference type="InterPro" id="IPR048574">
    <property type="entry name" value="RUBY_RBDX"/>
</dbReference>